<evidence type="ECO:0000313" key="2">
    <source>
        <dbReference type="Proteomes" id="UP001218218"/>
    </source>
</evidence>
<sequence length="162" mass="18964">MAEFKPEGDHMREEAKPETLKWFSRDVPRYMAQNATEESPLQNKMRHDAKITDIETYKHQRRLNVWFDAALAFSGSEMEELNAPGIELAWLINDILSWNKEQRTGDMCNLISLILIHEQKSIQDAMDDAEQELRSQVLKWCSAKTRGLQAYRDHKDIEDLKT</sequence>
<name>A0AAD7ABV4_9AGAR</name>
<proteinExistence type="predicted"/>
<protein>
    <submittedName>
        <fullName evidence="1">Uncharacterized protein</fullName>
    </submittedName>
</protein>
<gene>
    <name evidence="1" type="ORF">DFH08DRAFT_803951</name>
</gene>
<dbReference type="Proteomes" id="UP001218218">
    <property type="component" value="Unassembled WGS sequence"/>
</dbReference>
<dbReference type="AlphaFoldDB" id="A0AAD7ABV4"/>
<dbReference type="InterPro" id="IPR008949">
    <property type="entry name" value="Isoprenoid_synthase_dom_sf"/>
</dbReference>
<dbReference type="EMBL" id="JARIHO010000010">
    <property type="protein sequence ID" value="KAJ7354037.1"/>
    <property type="molecule type" value="Genomic_DNA"/>
</dbReference>
<dbReference type="Pfam" id="PF19086">
    <property type="entry name" value="Terpene_syn_C_2"/>
    <property type="match status" value="1"/>
</dbReference>
<keyword evidence="2" id="KW-1185">Reference proteome</keyword>
<accession>A0AAD7ABV4</accession>
<comment type="caution">
    <text evidence="1">The sequence shown here is derived from an EMBL/GenBank/DDBJ whole genome shotgun (WGS) entry which is preliminary data.</text>
</comment>
<evidence type="ECO:0000313" key="1">
    <source>
        <dbReference type="EMBL" id="KAJ7354037.1"/>
    </source>
</evidence>
<reference evidence="1" key="1">
    <citation type="submission" date="2023-03" db="EMBL/GenBank/DDBJ databases">
        <title>Massive genome expansion in bonnet fungi (Mycena s.s.) driven by repeated elements and novel gene families across ecological guilds.</title>
        <authorList>
            <consortium name="Lawrence Berkeley National Laboratory"/>
            <person name="Harder C.B."/>
            <person name="Miyauchi S."/>
            <person name="Viragh M."/>
            <person name="Kuo A."/>
            <person name="Thoen E."/>
            <person name="Andreopoulos B."/>
            <person name="Lu D."/>
            <person name="Skrede I."/>
            <person name="Drula E."/>
            <person name="Henrissat B."/>
            <person name="Morin E."/>
            <person name="Kohler A."/>
            <person name="Barry K."/>
            <person name="LaButti K."/>
            <person name="Morin E."/>
            <person name="Salamov A."/>
            <person name="Lipzen A."/>
            <person name="Mereny Z."/>
            <person name="Hegedus B."/>
            <person name="Baldrian P."/>
            <person name="Stursova M."/>
            <person name="Weitz H."/>
            <person name="Taylor A."/>
            <person name="Grigoriev I.V."/>
            <person name="Nagy L.G."/>
            <person name="Martin F."/>
            <person name="Kauserud H."/>
        </authorList>
    </citation>
    <scope>NUCLEOTIDE SEQUENCE</scope>
    <source>
        <strain evidence="1">CBHHK002</strain>
    </source>
</reference>
<dbReference type="SUPFAM" id="SSF48576">
    <property type="entry name" value="Terpenoid synthases"/>
    <property type="match status" value="1"/>
</dbReference>
<organism evidence="1 2">
    <name type="scientific">Mycena albidolilacea</name>
    <dbReference type="NCBI Taxonomy" id="1033008"/>
    <lineage>
        <taxon>Eukaryota</taxon>
        <taxon>Fungi</taxon>
        <taxon>Dikarya</taxon>
        <taxon>Basidiomycota</taxon>
        <taxon>Agaricomycotina</taxon>
        <taxon>Agaricomycetes</taxon>
        <taxon>Agaricomycetidae</taxon>
        <taxon>Agaricales</taxon>
        <taxon>Marasmiineae</taxon>
        <taxon>Mycenaceae</taxon>
        <taxon>Mycena</taxon>
    </lineage>
</organism>
<dbReference type="Gene3D" id="1.10.600.10">
    <property type="entry name" value="Farnesyl Diphosphate Synthase"/>
    <property type="match status" value="1"/>
</dbReference>